<organism evidence="1 2">
    <name type="scientific">Pseudoalteromonas lipolytica</name>
    <dbReference type="NCBI Taxonomy" id="570156"/>
    <lineage>
        <taxon>Bacteria</taxon>
        <taxon>Pseudomonadati</taxon>
        <taxon>Pseudomonadota</taxon>
        <taxon>Gammaproteobacteria</taxon>
        <taxon>Alteromonadales</taxon>
        <taxon>Pseudoalteromonadaceae</taxon>
        <taxon>Pseudoalteromonas</taxon>
    </lineage>
</organism>
<dbReference type="PANTHER" id="PTHR47017:SF1">
    <property type="entry name" value="ACYL-COA"/>
    <property type="match status" value="1"/>
</dbReference>
<comment type="caution">
    <text evidence="1">The sequence shown here is derived from an EMBL/GenBank/DDBJ whole genome shotgun (WGS) entry which is preliminary data.</text>
</comment>
<sequence>MSKFSHRWFNQISEIDATLWQSFFDDTPFTDHAFLAALEQAGCVSEASGWQPMHLAIYQQEQVIALLPGYLKHHSYGEYVFDWAWAEAYQQHGLEYYPKWLCGVPFTPIAGQRISINHNKPAEVYAYIQHILTATAAQLDWSGWHINFCHQQQATALTSNTVMQRHGVQFQWFNEGYNDFEDFLASLTARKRKSLKKERAKITEQQITVEWLEGADISKQHMQQFSHFYRQTYLKRSGHNGYLNTAFFELLQQSMADKLVLMFAKYQGEVIAATLSFKDQNCLYGRYWGTNYELDSLHFELCYYQGIEYCITNKLKQFHSGAQGEHKISRGFKPVNTYSLHHIQHTEFAAAISDFITRERQHMALYKDQCESLLPFKQQ</sequence>
<dbReference type="InterPro" id="IPR007434">
    <property type="entry name" value="FemAB-like"/>
</dbReference>
<accession>A0A0N8HIZ5</accession>
<dbReference type="Pfam" id="PF04339">
    <property type="entry name" value="FemAB_like"/>
    <property type="match status" value="1"/>
</dbReference>
<dbReference type="OrthoDB" id="9776898at2"/>
<dbReference type="PATRIC" id="fig|570156.3.peg.1769"/>
<evidence type="ECO:0000313" key="1">
    <source>
        <dbReference type="EMBL" id="KPM79656.1"/>
    </source>
</evidence>
<dbReference type="Gene3D" id="3.40.630.30">
    <property type="match status" value="1"/>
</dbReference>
<reference evidence="1 2" key="1">
    <citation type="submission" date="2015-09" db="EMBL/GenBank/DDBJ databases">
        <title>Draft Genome Sequence of Pseudoalteromonas lipolytica UCD-48B.</title>
        <authorList>
            <person name="Krusor M."/>
            <person name="Coil D.A."/>
            <person name="Lang J.M."/>
            <person name="Eisen J.A."/>
            <person name="Alexiev A."/>
        </authorList>
    </citation>
    <scope>NUCLEOTIDE SEQUENCE [LARGE SCALE GENOMIC DNA]</scope>
    <source>
        <strain evidence="1 2">UCD-48B</strain>
    </source>
</reference>
<dbReference type="STRING" id="570156.AOG27_19215"/>
<dbReference type="EMBL" id="LJTC01000016">
    <property type="protein sequence ID" value="KPM79656.1"/>
    <property type="molecule type" value="Genomic_DNA"/>
</dbReference>
<gene>
    <name evidence="1" type="ORF">AOG27_19215</name>
</gene>
<dbReference type="InterPro" id="IPR016181">
    <property type="entry name" value="Acyl_CoA_acyltransferase"/>
</dbReference>
<dbReference type="AlphaFoldDB" id="A0A0N8HIZ5"/>
<dbReference type="Proteomes" id="UP000050378">
    <property type="component" value="Unassembled WGS sequence"/>
</dbReference>
<proteinExistence type="predicted"/>
<dbReference type="RefSeq" id="WP_054554612.1">
    <property type="nucleotide sequence ID" value="NZ_LJTC01000016.1"/>
</dbReference>
<protein>
    <recommendedName>
        <fullName evidence="3">N-acetyltransferase</fullName>
    </recommendedName>
</protein>
<evidence type="ECO:0000313" key="2">
    <source>
        <dbReference type="Proteomes" id="UP000050378"/>
    </source>
</evidence>
<dbReference type="SUPFAM" id="SSF55729">
    <property type="entry name" value="Acyl-CoA N-acyltransferases (Nat)"/>
    <property type="match status" value="1"/>
</dbReference>
<dbReference type="PANTHER" id="PTHR47017">
    <property type="entry name" value="ACYL-COA"/>
    <property type="match status" value="1"/>
</dbReference>
<evidence type="ECO:0008006" key="3">
    <source>
        <dbReference type="Google" id="ProtNLM"/>
    </source>
</evidence>
<name>A0A0N8HIZ5_9GAMM</name>